<dbReference type="Gene3D" id="3.40.50.10310">
    <property type="entry name" value="Creatininase"/>
    <property type="match status" value="1"/>
</dbReference>
<evidence type="ECO:0000256" key="5">
    <source>
        <dbReference type="ARBA" id="ARBA00024029"/>
    </source>
</evidence>
<name>A0A3E1K6G1_9GAMM</name>
<proteinExistence type="inferred from homology"/>
<comment type="cofactor">
    <cofactor evidence="1">
        <name>Zn(2+)</name>
        <dbReference type="ChEBI" id="CHEBI:29105"/>
    </cofactor>
</comment>
<dbReference type="OrthoDB" id="9801445at2"/>
<dbReference type="AlphaFoldDB" id="A0A3E1K6G1"/>
<evidence type="ECO:0000256" key="1">
    <source>
        <dbReference type="ARBA" id="ARBA00001947"/>
    </source>
</evidence>
<dbReference type="Proteomes" id="UP000260351">
    <property type="component" value="Unassembled WGS sequence"/>
</dbReference>
<accession>A0A3E1K6G1</accession>
<keyword evidence="4" id="KW-0862">Zinc</keyword>
<keyword evidence="2" id="KW-0479">Metal-binding</keyword>
<dbReference type="InterPro" id="IPR003785">
    <property type="entry name" value="Creatininase/forma_Hydrolase"/>
</dbReference>
<dbReference type="RefSeq" id="WP_116651552.1">
    <property type="nucleotide sequence ID" value="NZ_QUZK01000046.1"/>
</dbReference>
<evidence type="ECO:0000256" key="4">
    <source>
        <dbReference type="ARBA" id="ARBA00022833"/>
    </source>
</evidence>
<dbReference type="GO" id="GO:0016811">
    <property type="term" value="F:hydrolase activity, acting on carbon-nitrogen (but not peptide) bonds, in linear amides"/>
    <property type="evidence" value="ECO:0007669"/>
    <property type="project" value="TreeGrafter"/>
</dbReference>
<evidence type="ECO:0000313" key="6">
    <source>
        <dbReference type="EMBL" id="RFF29526.1"/>
    </source>
</evidence>
<dbReference type="PANTHER" id="PTHR35005">
    <property type="entry name" value="3-DEHYDRO-SCYLLO-INOSOSE HYDROLASE"/>
    <property type="match status" value="1"/>
</dbReference>
<sequence length="255" mass="27428">MIRKWGELTSDELSDLARLRPVAALVLGAVEQHGPHLPLATDCLIGEGLLAEAASRLDAAFPLVTLPTLSIGASDEHATFPGTLTLPPEQMKHQLVAVGEGLARARIDRLVLVNAHGGNIGWMDDAALELRRRRGMLVVKASYMRFRPPSDQLDAGELKDGLHGGLAETAMMLHLAADLVHMDRARDFASRHPHGKPLPPQGEAPWAWLAEDLNDAGVVGDASAATADLGERLVAHYAGRLATVLAECRNKDWQP</sequence>
<dbReference type="EMBL" id="QUZK01000046">
    <property type="protein sequence ID" value="RFF29526.1"/>
    <property type="molecule type" value="Genomic_DNA"/>
</dbReference>
<dbReference type="SUPFAM" id="SSF102215">
    <property type="entry name" value="Creatininase"/>
    <property type="match status" value="1"/>
</dbReference>
<protein>
    <submittedName>
        <fullName evidence="6">Creatininase family protein</fullName>
    </submittedName>
</protein>
<keyword evidence="3" id="KW-0378">Hydrolase</keyword>
<dbReference type="PANTHER" id="PTHR35005:SF1">
    <property type="entry name" value="2-AMINO-5-FORMYLAMINO-6-RIBOSYLAMINOPYRIMIDIN-4(3H)-ONE 5'-MONOPHOSPHATE DEFORMYLASE"/>
    <property type="match status" value="1"/>
</dbReference>
<comment type="caution">
    <text evidence="6">The sequence shown here is derived from an EMBL/GenBank/DDBJ whole genome shotgun (WGS) entry which is preliminary data.</text>
</comment>
<dbReference type="Pfam" id="PF02633">
    <property type="entry name" value="Creatininase"/>
    <property type="match status" value="1"/>
</dbReference>
<evidence type="ECO:0000256" key="2">
    <source>
        <dbReference type="ARBA" id="ARBA00022723"/>
    </source>
</evidence>
<dbReference type="GO" id="GO:0009231">
    <property type="term" value="P:riboflavin biosynthetic process"/>
    <property type="evidence" value="ECO:0007669"/>
    <property type="project" value="TreeGrafter"/>
</dbReference>
<evidence type="ECO:0000256" key="3">
    <source>
        <dbReference type="ARBA" id="ARBA00022801"/>
    </source>
</evidence>
<dbReference type="GO" id="GO:0046872">
    <property type="term" value="F:metal ion binding"/>
    <property type="evidence" value="ECO:0007669"/>
    <property type="project" value="UniProtKB-KW"/>
</dbReference>
<evidence type="ECO:0000313" key="7">
    <source>
        <dbReference type="Proteomes" id="UP000260351"/>
    </source>
</evidence>
<dbReference type="InterPro" id="IPR024087">
    <property type="entry name" value="Creatininase-like_sf"/>
</dbReference>
<reference evidence="6 7" key="1">
    <citation type="submission" date="2018-08" db="EMBL/GenBank/DDBJ databases">
        <title>Wenzhouxiangella salilacus sp. nov., a novel bacterium isolated from a saline lake in Xinjiang Province, China.</title>
        <authorList>
            <person name="Han S."/>
        </authorList>
    </citation>
    <scope>NUCLEOTIDE SEQUENCE [LARGE SCALE GENOMIC DNA]</scope>
    <source>
        <strain evidence="6 7">XDB06</strain>
    </source>
</reference>
<gene>
    <name evidence="6" type="ORF">DZC52_12880</name>
</gene>
<keyword evidence="7" id="KW-1185">Reference proteome</keyword>
<organism evidence="6 7">
    <name type="scientific">Wenzhouxiangella sediminis</name>
    <dbReference type="NCBI Taxonomy" id="1792836"/>
    <lineage>
        <taxon>Bacteria</taxon>
        <taxon>Pseudomonadati</taxon>
        <taxon>Pseudomonadota</taxon>
        <taxon>Gammaproteobacteria</taxon>
        <taxon>Chromatiales</taxon>
        <taxon>Wenzhouxiangellaceae</taxon>
        <taxon>Wenzhouxiangella</taxon>
    </lineage>
</organism>
<comment type="similarity">
    <text evidence="5">Belongs to the creatininase superfamily.</text>
</comment>